<dbReference type="Proteomes" id="UP001595701">
    <property type="component" value="Unassembled WGS sequence"/>
</dbReference>
<name>A0ABV7SFZ4_9ACTN</name>
<organism evidence="1 2">
    <name type="scientific">Streptomyces yaanensis</name>
    <dbReference type="NCBI Taxonomy" id="1142239"/>
    <lineage>
        <taxon>Bacteria</taxon>
        <taxon>Bacillati</taxon>
        <taxon>Actinomycetota</taxon>
        <taxon>Actinomycetes</taxon>
        <taxon>Kitasatosporales</taxon>
        <taxon>Streptomycetaceae</taxon>
        <taxon>Streptomyces</taxon>
    </lineage>
</organism>
<proteinExistence type="predicted"/>
<reference evidence="2" key="1">
    <citation type="journal article" date="2019" name="Int. J. Syst. Evol. Microbiol.">
        <title>The Global Catalogue of Microorganisms (GCM) 10K type strain sequencing project: providing services to taxonomists for standard genome sequencing and annotation.</title>
        <authorList>
            <consortium name="The Broad Institute Genomics Platform"/>
            <consortium name="The Broad Institute Genome Sequencing Center for Infectious Disease"/>
            <person name="Wu L."/>
            <person name="Ma J."/>
        </authorList>
    </citation>
    <scope>NUCLEOTIDE SEQUENCE [LARGE SCALE GENOMIC DNA]</scope>
    <source>
        <strain evidence="2">CGMCC 4.7035</strain>
    </source>
</reference>
<accession>A0ABV7SFZ4</accession>
<protein>
    <submittedName>
        <fullName evidence="1">Uncharacterized protein</fullName>
    </submittedName>
</protein>
<comment type="caution">
    <text evidence="1">The sequence shown here is derived from an EMBL/GenBank/DDBJ whole genome shotgun (WGS) entry which is preliminary data.</text>
</comment>
<sequence length="182" mass="20476">MSGLFDDLDRLDLQGHVRRWSEVDATKAEGSVSLWMAAAQQFAVRLQRDPARVSDEQWQAVGQGWPALLAAAERATGPQCNEWLLRDLWLRASLLKAVGPRADVPLLDPGPVLERALDAMPMSPEEAAALAPRWRELERSQMLSLRMIRRLLAPVRALAPLLGDHPRWSEYETWERLAGDLP</sequence>
<gene>
    <name evidence="1" type="ORF">ACFOZ0_20025</name>
</gene>
<evidence type="ECO:0000313" key="1">
    <source>
        <dbReference type="EMBL" id="MFC3575521.1"/>
    </source>
</evidence>
<evidence type="ECO:0000313" key="2">
    <source>
        <dbReference type="Proteomes" id="UP001595701"/>
    </source>
</evidence>
<keyword evidence="2" id="KW-1185">Reference proteome</keyword>
<dbReference type="RefSeq" id="WP_310767130.1">
    <property type="nucleotide sequence ID" value="NZ_JBHRWR010000016.1"/>
</dbReference>
<dbReference type="EMBL" id="JBHRWR010000016">
    <property type="protein sequence ID" value="MFC3575521.1"/>
    <property type="molecule type" value="Genomic_DNA"/>
</dbReference>